<reference evidence="3" key="1">
    <citation type="journal article" date="2018" name="Science">
        <title>A primordial and reversible TCA cycle in a facultatively chemolithoautotrophic thermophile.</title>
        <authorList>
            <person name="Nunoura T."/>
            <person name="Chikaraishi Y."/>
            <person name="Izaki R."/>
            <person name="Suwa T."/>
            <person name="Sato T."/>
            <person name="Harada T."/>
            <person name="Mori K."/>
            <person name="Kato Y."/>
            <person name="Miyazaki M."/>
            <person name="Shimamura S."/>
            <person name="Yanagawa K."/>
            <person name="Shuto A."/>
            <person name="Ohkouchi N."/>
            <person name="Fujita N."/>
            <person name="Takaki Y."/>
            <person name="Atomi H."/>
            <person name="Takai K."/>
        </authorList>
    </citation>
    <scope>NUCLEOTIDE SEQUENCE [LARGE SCALE GENOMIC DNA]</scope>
    <source>
        <strain evidence="3">DSM 17441 / JCM 13301 / NBRC 103674 / ABI70S6</strain>
    </source>
</reference>
<dbReference type="EMBL" id="AP013035">
    <property type="protein sequence ID" value="BAT71026.1"/>
    <property type="molecule type" value="Genomic_DNA"/>
</dbReference>
<accession>A0A0S3QRR1</accession>
<proteinExistence type="predicted"/>
<keyword evidence="3" id="KW-1185">Reference proteome</keyword>
<evidence type="ECO:0000313" key="2">
    <source>
        <dbReference type="EMBL" id="BAT71026.1"/>
    </source>
</evidence>
<keyword evidence="1" id="KW-1133">Transmembrane helix</keyword>
<organism evidence="2 3">
    <name type="scientific">Thermosulfidibacter takaii (strain DSM 17441 / JCM 13301 / NBRC 103674 / ABI70S6)</name>
    <dbReference type="NCBI Taxonomy" id="1298851"/>
    <lineage>
        <taxon>Bacteria</taxon>
        <taxon>Pseudomonadati</taxon>
        <taxon>Thermosulfidibacterota</taxon>
        <taxon>Thermosulfidibacteria</taxon>
        <taxon>Thermosulfidibacterales</taxon>
        <taxon>Thermosulfidibacteraceae</taxon>
    </lineage>
</organism>
<keyword evidence="1" id="KW-0472">Membrane</keyword>
<gene>
    <name evidence="2" type="ORF">TST_0217</name>
</gene>
<evidence type="ECO:0000256" key="1">
    <source>
        <dbReference type="SAM" id="Phobius"/>
    </source>
</evidence>
<protein>
    <submittedName>
        <fullName evidence="2">Cytochrome c family protein</fullName>
    </submittedName>
</protein>
<feature type="transmembrane region" description="Helical" evidence="1">
    <location>
        <begin position="21"/>
        <end position="41"/>
    </location>
</feature>
<keyword evidence="1" id="KW-0812">Transmembrane</keyword>
<dbReference type="PATRIC" id="fig|1298851.3.peg.222"/>
<dbReference type="KEGG" id="ttk:TST_0217"/>
<evidence type="ECO:0000313" key="3">
    <source>
        <dbReference type="Proteomes" id="UP000063234"/>
    </source>
</evidence>
<dbReference type="SUPFAM" id="SSF48695">
    <property type="entry name" value="Multiheme cytochromes"/>
    <property type="match status" value="1"/>
</dbReference>
<sequence>MLACPFVKGIQQSGVWVNSKMCWVDFLVTVWVLTYLFFFLVSPAVAITGMCSNCHTMHNSQNGQPMNYDGSSAPNPMLLRGDCAGCHAQGKSQRIVDNVPQVLHSDAVDLAGGNFAYITGLKTGGDGGYGDAYGHNVVTLPGINQDSVLGSIGAPGPFDGWHPEQIFKNKGLHCSGELGCHGVRASGVSEMMGIKGAHHSNVGGSVNGSGIGGSYRFLVNVKGYEVDDWQNTSSDHHNEYYGLSSPVYELSCSSTSCHQGPEINCKSGYPVAPDGTISQFCGTCHPLFHSATGTASSPSSPSSPWLRHPSDYALPNSGEYANYNNGTNTYSVVAPVARTTVPAVISSSVTPGSDAVMCLSCHYAHAGPYPDMLRWDYSKCSAGTDNSDCGCFVCHTSKDSE</sequence>
<dbReference type="AlphaFoldDB" id="A0A0S3QRR1"/>
<dbReference type="Proteomes" id="UP000063234">
    <property type="component" value="Chromosome"/>
</dbReference>
<dbReference type="InterPro" id="IPR036280">
    <property type="entry name" value="Multihaem_cyt_sf"/>
</dbReference>
<dbReference type="STRING" id="1298851.TST_0217"/>
<name>A0A0S3QRR1_THET7</name>